<proteinExistence type="predicted"/>
<dbReference type="PROSITE" id="PS51186">
    <property type="entry name" value="GNAT"/>
    <property type="match status" value="1"/>
</dbReference>
<evidence type="ECO:0000313" key="3">
    <source>
        <dbReference type="EMBL" id="TGL35285.1"/>
    </source>
</evidence>
<keyword evidence="3" id="KW-0808">Transferase</keyword>
<feature type="domain" description="N-acetyltransferase" evidence="2">
    <location>
        <begin position="6"/>
        <end position="165"/>
    </location>
</feature>
<dbReference type="InterPro" id="IPR016181">
    <property type="entry name" value="Acyl_CoA_acyltransferase"/>
</dbReference>
<keyword evidence="1" id="KW-0046">Antibiotic resistance</keyword>
<keyword evidence="4" id="KW-1185">Reference proteome</keyword>
<dbReference type="OrthoDB" id="326501at2"/>
<dbReference type="PANTHER" id="PTHR31438">
    <property type="entry name" value="LYSINE N-ACYLTRANSFERASE C17G9.06C-RELATED"/>
    <property type="match status" value="1"/>
</dbReference>
<gene>
    <name evidence="3" type="ORF">EHQ52_12515</name>
</gene>
<sequence>MKESEIVLRVANYGDLKTLEEWDEKEHVIESDPNDDWGWETELKRFPDWREQLMAEKDGTPIGFVQIIDPQKEDSHYWGEIGSGFMAIDIWLGDEKNLGKGYGTRIMKDVLERCFSKSSVHSILVDPLAKNSRAHKFYERFGFKFLENRRFGLDDCKVYHLIREDWEKFKR</sequence>
<dbReference type="Gene3D" id="3.40.630.30">
    <property type="match status" value="1"/>
</dbReference>
<dbReference type="CDD" id="cd04301">
    <property type="entry name" value="NAT_SF"/>
    <property type="match status" value="1"/>
</dbReference>
<evidence type="ECO:0000256" key="1">
    <source>
        <dbReference type="ARBA" id="ARBA00023251"/>
    </source>
</evidence>
<dbReference type="GO" id="GO:0016410">
    <property type="term" value="F:N-acyltransferase activity"/>
    <property type="evidence" value="ECO:0007669"/>
    <property type="project" value="TreeGrafter"/>
</dbReference>
<dbReference type="RefSeq" id="WP_135615467.1">
    <property type="nucleotide sequence ID" value="NZ_RQFY01000004.1"/>
</dbReference>
<name>A0A4R9JA06_9LEPT</name>
<protein>
    <submittedName>
        <fullName evidence="3">GNAT family N-acetyltransferase</fullName>
    </submittedName>
</protein>
<dbReference type="EMBL" id="RQFY01000004">
    <property type="protein sequence ID" value="TGL35285.1"/>
    <property type="molecule type" value="Genomic_DNA"/>
</dbReference>
<dbReference type="PANTHER" id="PTHR31438:SF1">
    <property type="entry name" value="LYSINE N-ACYLTRANSFERASE C17G9.06C-RELATED"/>
    <property type="match status" value="1"/>
</dbReference>
<reference evidence="3" key="1">
    <citation type="journal article" date="2019" name="PLoS Negl. Trop. Dis.">
        <title>Revisiting the worldwide diversity of Leptospira species in the environment.</title>
        <authorList>
            <person name="Vincent A.T."/>
            <person name="Schiettekatte O."/>
            <person name="Bourhy P."/>
            <person name="Veyrier F.J."/>
            <person name="Picardeau M."/>
        </authorList>
    </citation>
    <scope>NUCLEOTIDE SEQUENCE [LARGE SCALE GENOMIC DNA]</scope>
    <source>
        <strain evidence="3">201800265</strain>
    </source>
</reference>
<evidence type="ECO:0000313" key="4">
    <source>
        <dbReference type="Proteomes" id="UP000297871"/>
    </source>
</evidence>
<dbReference type="SUPFAM" id="SSF55729">
    <property type="entry name" value="Acyl-CoA N-acyltransferases (Nat)"/>
    <property type="match status" value="1"/>
</dbReference>
<comment type="caution">
    <text evidence="3">The sequence shown here is derived from an EMBL/GenBank/DDBJ whole genome shotgun (WGS) entry which is preliminary data.</text>
</comment>
<dbReference type="Pfam" id="PF13523">
    <property type="entry name" value="Acetyltransf_8"/>
    <property type="match status" value="1"/>
</dbReference>
<organism evidence="3 4">
    <name type="scientific">Leptospira koniambonensis</name>
    <dbReference type="NCBI Taxonomy" id="2484950"/>
    <lineage>
        <taxon>Bacteria</taxon>
        <taxon>Pseudomonadati</taxon>
        <taxon>Spirochaetota</taxon>
        <taxon>Spirochaetia</taxon>
        <taxon>Leptospirales</taxon>
        <taxon>Leptospiraceae</taxon>
        <taxon>Leptospira</taxon>
    </lineage>
</organism>
<accession>A0A4R9JA06</accession>
<evidence type="ECO:0000259" key="2">
    <source>
        <dbReference type="PROSITE" id="PS51186"/>
    </source>
</evidence>
<dbReference type="InterPro" id="IPR000182">
    <property type="entry name" value="GNAT_dom"/>
</dbReference>
<dbReference type="GO" id="GO:0046677">
    <property type="term" value="P:response to antibiotic"/>
    <property type="evidence" value="ECO:0007669"/>
    <property type="project" value="UniProtKB-KW"/>
</dbReference>
<dbReference type="AlphaFoldDB" id="A0A4R9JA06"/>
<dbReference type="Proteomes" id="UP000297871">
    <property type="component" value="Unassembled WGS sequence"/>
</dbReference>